<protein>
    <submittedName>
        <fullName evidence="4">Ankyrin repeat-containing domain protein</fullName>
    </submittedName>
</protein>
<dbReference type="EMBL" id="JAUEPN010000002">
    <property type="protein sequence ID" value="KAK3299526.1"/>
    <property type="molecule type" value="Genomic_DNA"/>
</dbReference>
<feature type="non-terminal residue" evidence="4">
    <location>
        <position position="312"/>
    </location>
</feature>
<keyword evidence="1" id="KW-0677">Repeat</keyword>
<comment type="caution">
    <text evidence="4">The sequence shown here is derived from an EMBL/GenBank/DDBJ whole genome shotgun (WGS) entry which is preliminary data.</text>
</comment>
<accession>A0AAE0HPN7</accession>
<dbReference type="Proteomes" id="UP001278766">
    <property type="component" value="Unassembled WGS sequence"/>
</dbReference>
<feature type="repeat" description="ANK" evidence="3">
    <location>
        <begin position="150"/>
        <end position="182"/>
    </location>
</feature>
<evidence type="ECO:0000256" key="1">
    <source>
        <dbReference type="ARBA" id="ARBA00022737"/>
    </source>
</evidence>
<proteinExistence type="predicted"/>
<name>A0AAE0HPN7_9PEZI</name>
<reference evidence="4" key="1">
    <citation type="journal article" date="2023" name="Mol. Phylogenet. Evol.">
        <title>Genome-scale phylogeny and comparative genomics of the fungal order Sordariales.</title>
        <authorList>
            <person name="Hensen N."/>
            <person name="Bonometti L."/>
            <person name="Westerberg I."/>
            <person name="Brannstrom I.O."/>
            <person name="Guillou S."/>
            <person name="Cros-Aarteil S."/>
            <person name="Calhoun S."/>
            <person name="Haridas S."/>
            <person name="Kuo A."/>
            <person name="Mondo S."/>
            <person name="Pangilinan J."/>
            <person name="Riley R."/>
            <person name="LaButti K."/>
            <person name="Andreopoulos B."/>
            <person name="Lipzen A."/>
            <person name="Chen C."/>
            <person name="Yan M."/>
            <person name="Daum C."/>
            <person name="Ng V."/>
            <person name="Clum A."/>
            <person name="Steindorff A."/>
            <person name="Ohm R.A."/>
            <person name="Martin F."/>
            <person name="Silar P."/>
            <person name="Natvig D.O."/>
            <person name="Lalanne C."/>
            <person name="Gautier V."/>
            <person name="Ament-Velasquez S.L."/>
            <person name="Kruys A."/>
            <person name="Hutchinson M.I."/>
            <person name="Powell A.J."/>
            <person name="Barry K."/>
            <person name="Miller A.N."/>
            <person name="Grigoriev I.V."/>
            <person name="Debuchy R."/>
            <person name="Gladieux P."/>
            <person name="Hiltunen Thoren M."/>
            <person name="Johannesson H."/>
        </authorList>
    </citation>
    <scope>NUCLEOTIDE SEQUENCE</scope>
    <source>
        <strain evidence="4">CBS 168.71</strain>
    </source>
</reference>
<keyword evidence="5" id="KW-1185">Reference proteome</keyword>
<dbReference type="SUPFAM" id="SSF48403">
    <property type="entry name" value="Ankyrin repeat"/>
    <property type="match status" value="1"/>
</dbReference>
<dbReference type="GeneID" id="87838110"/>
<dbReference type="Pfam" id="PF12796">
    <property type="entry name" value="Ank_2"/>
    <property type="match status" value="2"/>
</dbReference>
<evidence type="ECO:0000313" key="5">
    <source>
        <dbReference type="Proteomes" id="UP001278766"/>
    </source>
</evidence>
<keyword evidence="2 3" id="KW-0040">ANK repeat</keyword>
<evidence type="ECO:0000256" key="3">
    <source>
        <dbReference type="PROSITE-ProRule" id="PRU00023"/>
    </source>
</evidence>
<dbReference type="AlphaFoldDB" id="A0AAE0HPN7"/>
<dbReference type="PROSITE" id="PS50297">
    <property type="entry name" value="ANK_REP_REGION"/>
    <property type="match status" value="4"/>
</dbReference>
<dbReference type="PANTHER" id="PTHR24123:SF33">
    <property type="entry name" value="PROTEIN HOS4"/>
    <property type="match status" value="1"/>
</dbReference>
<evidence type="ECO:0000256" key="2">
    <source>
        <dbReference type="ARBA" id="ARBA00023043"/>
    </source>
</evidence>
<dbReference type="PROSITE" id="PS50088">
    <property type="entry name" value="ANK_REPEAT"/>
    <property type="match status" value="4"/>
</dbReference>
<dbReference type="Pfam" id="PF00023">
    <property type="entry name" value="Ank"/>
    <property type="match status" value="1"/>
</dbReference>
<feature type="repeat" description="ANK" evidence="3">
    <location>
        <begin position="17"/>
        <end position="42"/>
    </location>
</feature>
<evidence type="ECO:0000313" key="4">
    <source>
        <dbReference type="EMBL" id="KAK3299526.1"/>
    </source>
</evidence>
<dbReference type="SMART" id="SM00248">
    <property type="entry name" value="ANK"/>
    <property type="match status" value="5"/>
</dbReference>
<gene>
    <name evidence="4" type="ORF">B0H64DRAFT_337566</name>
</gene>
<dbReference type="PANTHER" id="PTHR24123">
    <property type="entry name" value="ANKYRIN REPEAT-CONTAINING"/>
    <property type="match status" value="1"/>
</dbReference>
<dbReference type="RefSeq" id="XP_062663040.1">
    <property type="nucleotide sequence ID" value="XM_062801162.1"/>
</dbReference>
<dbReference type="Gene3D" id="1.25.40.20">
    <property type="entry name" value="Ankyrin repeat-containing domain"/>
    <property type="match status" value="3"/>
</dbReference>
<organism evidence="4 5">
    <name type="scientific">Chaetomium fimeti</name>
    <dbReference type="NCBI Taxonomy" id="1854472"/>
    <lineage>
        <taxon>Eukaryota</taxon>
        <taxon>Fungi</taxon>
        <taxon>Dikarya</taxon>
        <taxon>Ascomycota</taxon>
        <taxon>Pezizomycotina</taxon>
        <taxon>Sordariomycetes</taxon>
        <taxon>Sordariomycetidae</taxon>
        <taxon>Sordariales</taxon>
        <taxon>Chaetomiaceae</taxon>
        <taxon>Chaetomium</taxon>
    </lineage>
</organism>
<feature type="repeat" description="ANK" evidence="3">
    <location>
        <begin position="52"/>
        <end position="84"/>
    </location>
</feature>
<feature type="repeat" description="ANK" evidence="3">
    <location>
        <begin position="238"/>
        <end position="270"/>
    </location>
</feature>
<dbReference type="InterPro" id="IPR051165">
    <property type="entry name" value="Multifunctional_ANK_Repeat"/>
</dbReference>
<dbReference type="PRINTS" id="PR01415">
    <property type="entry name" value="ANKYRIN"/>
</dbReference>
<dbReference type="InterPro" id="IPR002110">
    <property type="entry name" value="Ankyrin_rpt"/>
</dbReference>
<dbReference type="InterPro" id="IPR036770">
    <property type="entry name" value="Ankyrin_rpt-contain_sf"/>
</dbReference>
<reference evidence="4" key="2">
    <citation type="submission" date="2023-06" db="EMBL/GenBank/DDBJ databases">
        <authorList>
            <consortium name="Lawrence Berkeley National Laboratory"/>
            <person name="Haridas S."/>
            <person name="Hensen N."/>
            <person name="Bonometti L."/>
            <person name="Westerberg I."/>
            <person name="Brannstrom I.O."/>
            <person name="Guillou S."/>
            <person name="Cros-Aarteil S."/>
            <person name="Calhoun S."/>
            <person name="Kuo A."/>
            <person name="Mondo S."/>
            <person name="Pangilinan J."/>
            <person name="Riley R."/>
            <person name="Labutti K."/>
            <person name="Andreopoulos B."/>
            <person name="Lipzen A."/>
            <person name="Chen C."/>
            <person name="Yanf M."/>
            <person name="Daum C."/>
            <person name="Ng V."/>
            <person name="Clum A."/>
            <person name="Steindorff A."/>
            <person name="Ohm R."/>
            <person name="Martin F."/>
            <person name="Silar P."/>
            <person name="Natvig D."/>
            <person name="Lalanne C."/>
            <person name="Gautier V."/>
            <person name="Ament-Velasquez S.L."/>
            <person name="Kruys A."/>
            <person name="Hutchinson M.I."/>
            <person name="Powell A.J."/>
            <person name="Barry K."/>
            <person name="Miller A.N."/>
            <person name="Grigoriev I.V."/>
            <person name="Debuchy R."/>
            <person name="Gladieux P."/>
            <person name="Thoren M.H."/>
            <person name="Johannesson H."/>
        </authorList>
    </citation>
    <scope>NUCLEOTIDE SEQUENCE</scope>
    <source>
        <strain evidence="4">CBS 168.71</strain>
    </source>
</reference>
<sequence length="312" mass="33885">MNYTSAQYDDGDHDGPINGTPLHWAAAKGRSRAVRLLLSRGALSDIGMRDQDGLTPLHTAAYNSNAAAVQTLLDLGADPDATDEYGRQPLHWAVIGRFLGHSPEIISWTWNSLQTDPQKSSALSKKLAALELTISHLIAHNASVNCPDTFGRTPLHYAAYMKQTIAMTLFLQHGADPCLIDTDGRTTFHHLASPLYTPHFRDLADATTDDAHLTTTTLATRIQDSANTTTILNHRDNTGTTALHLAARCASAPVVALLLTLGADPNLALTFPDNKEPETQEAGKTTALHLAAHLPSWARRQLGTYEEQEYVV</sequence>